<evidence type="ECO:0000256" key="3">
    <source>
        <dbReference type="PROSITE-ProRule" id="PRU00339"/>
    </source>
</evidence>
<protein>
    <submittedName>
        <fullName evidence="5">Uncharacterized protein</fullName>
    </submittedName>
</protein>
<keyword evidence="4" id="KW-0472">Membrane</keyword>
<name>A0A803KXB5_CHEQI</name>
<dbReference type="InterPro" id="IPR011990">
    <property type="entry name" value="TPR-like_helical_dom_sf"/>
</dbReference>
<keyword evidence="2 3" id="KW-0802">TPR repeat</keyword>
<dbReference type="AlphaFoldDB" id="A0A803KXB5"/>
<evidence type="ECO:0000256" key="1">
    <source>
        <dbReference type="ARBA" id="ARBA00022737"/>
    </source>
</evidence>
<dbReference type="Gramene" id="AUR62003673-RA">
    <property type="protein sequence ID" value="AUR62003673-RA:cds"/>
    <property type="gene ID" value="AUR62003673"/>
</dbReference>
<keyword evidence="4" id="KW-0812">Transmembrane</keyword>
<dbReference type="PANTHER" id="PTHR44858:SF1">
    <property type="entry name" value="UDP-N-ACETYLGLUCOSAMINE--PEPTIDE N-ACETYLGLUCOSAMINYLTRANSFERASE SPINDLY-RELATED"/>
    <property type="match status" value="1"/>
</dbReference>
<evidence type="ECO:0000256" key="2">
    <source>
        <dbReference type="ARBA" id="ARBA00022803"/>
    </source>
</evidence>
<dbReference type="Gene3D" id="1.25.40.10">
    <property type="entry name" value="Tetratricopeptide repeat domain"/>
    <property type="match status" value="2"/>
</dbReference>
<dbReference type="PROSITE" id="PS50005">
    <property type="entry name" value="TPR"/>
    <property type="match status" value="1"/>
</dbReference>
<feature type="transmembrane region" description="Helical" evidence="4">
    <location>
        <begin position="12"/>
        <end position="29"/>
    </location>
</feature>
<keyword evidence="6" id="KW-1185">Reference proteome</keyword>
<dbReference type="SUPFAM" id="SSF48452">
    <property type="entry name" value="TPR-like"/>
    <property type="match status" value="1"/>
</dbReference>
<gene>
    <name evidence="5" type="primary">LOC110681782</name>
</gene>
<dbReference type="InterPro" id="IPR019734">
    <property type="entry name" value="TPR_rpt"/>
</dbReference>
<keyword evidence="4" id="KW-1133">Transmembrane helix</keyword>
<dbReference type="OMA" id="YEWKGMK"/>
<reference evidence="5" key="2">
    <citation type="submission" date="2021-03" db="UniProtKB">
        <authorList>
            <consortium name="EnsemblPlants"/>
        </authorList>
    </citation>
    <scope>IDENTIFICATION</scope>
</reference>
<organism evidence="5 6">
    <name type="scientific">Chenopodium quinoa</name>
    <name type="common">Quinoa</name>
    <dbReference type="NCBI Taxonomy" id="63459"/>
    <lineage>
        <taxon>Eukaryota</taxon>
        <taxon>Viridiplantae</taxon>
        <taxon>Streptophyta</taxon>
        <taxon>Embryophyta</taxon>
        <taxon>Tracheophyta</taxon>
        <taxon>Spermatophyta</taxon>
        <taxon>Magnoliopsida</taxon>
        <taxon>eudicotyledons</taxon>
        <taxon>Gunneridae</taxon>
        <taxon>Pentapetalae</taxon>
        <taxon>Caryophyllales</taxon>
        <taxon>Chenopodiaceae</taxon>
        <taxon>Chenopodioideae</taxon>
        <taxon>Atripliceae</taxon>
        <taxon>Chenopodium</taxon>
    </lineage>
</organism>
<feature type="repeat" description="TPR" evidence="3">
    <location>
        <begin position="169"/>
        <end position="202"/>
    </location>
</feature>
<dbReference type="Proteomes" id="UP000596660">
    <property type="component" value="Unplaced"/>
</dbReference>
<dbReference type="RefSeq" id="XP_021713600.1">
    <property type="nucleotide sequence ID" value="XM_021857908.1"/>
</dbReference>
<sequence length="216" mass="23610">MQIISSETAIQVAFLALTLAIFFVIYKLPKKAFSKLRSNNRAASQSSHHFLNGAQLLSRARSARNRATAESFAKDAIAEADRAISLLPRDAAALILRALALDVLGRRTSALRSIDAAISPPAVKSLLGREKGDALVKRAELQLAVNRRRRVDSALSDLVEAMSLTRDNPKGFCLLGQCYEIKGMKDEACEAFREALKIEPESTQARQCLARLNSST</sequence>
<dbReference type="EnsemblPlants" id="AUR62003673-RA">
    <property type="protein sequence ID" value="AUR62003673-RA:cds"/>
    <property type="gene ID" value="AUR62003673"/>
</dbReference>
<dbReference type="KEGG" id="cqi:110681782"/>
<proteinExistence type="predicted"/>
<evidence type="ECO:0000313" key="6">
    <source>
        <dbReference type="Proteomes" id="UP000596660"/>
    </source>
</evidence>
<dbReference type="OrthoDB" id="1870799at2759"/>
<keyword evidence="1" id="KW-0677">Repeat</keyword>
<accession>A0A803KXB5</accession>
<dbReference type="SMART" id="SM00028">
    <property type="entry name" value="TPR"/>
    <property type="match status" value="1"/>
</dbReference>
<dbReference type="InterPro" id="IPR013105">
    <property type="entry name" value="TPR_2"/>
</dbReference>
<dbReference type="SMR" id="A0A803KXB5"/>
<dbReference type="Pfam" id="PF07719">
    <property type="entry name" value="TPR_2"/>
    <property type="match status" value="1"/>
</dbReference>
<evidence type="ECO:0000256" key="4">
    <source>
        <dbReference type="SAM" id="Phobius"/>
    </source>
</evidence>
<evidence type="ECO:0000313" key="5">
    <source>
        <dbReference type="EnsemblPlants" id="AUR62003673-RA:cds"/>
    </source>
</evidence>
<reference evidence="5" key="1">
    <citation type="journal article" date="2017" name="Nature">
        <title>The genome of Chenopodium quinoa.</title>
        <authorList>
            <person name="Jarvis D.E."/>
            <person name="Ho Y.S."/>
            <person name="Lightfoot D.J."/>
            <person name="Schmoeckel S.M."/>
            <person name="Li B."/>
            <person name="Borm T.J.A."/>
            <person name="Ohyanagi H."/>
            <person name="Mineta K."/>
            <person name="Michell C.T."/>
            <person name="Saber N."/>
            <person name="Kharbatia N.M."/>
            <person name="Rupper R.R."/>
            <person name="Sharp A.R."/>
            <person name="Dally N."/>
            <person name="Boughton B.A."/>
            <person name="Woo Y.H."/>
            <person name="Gao G."/>
            <person name="Schijlen E.G.W.M."/>
            <person name="Guo X."/>
            <person name="Momin A.A."/>
            <person name="Negrao S."/>
            <person name="Al-Babili S."/>
            <person name="Gehring C."/>
            <person name="Roessner U."/>
            <person name="Jung C."/>
            <person name="Murphy K."/>
            <person name="Arold S.T."/>
            <person name="Gojobori T."/>
            <person name="van der Linden C.G."/>
            <person name="van Loo E.N."/>
            <person name="Jellen E.N."/>
            <person name="Maughan P.J."/>
            <person name="Tester M."/>
        </authorList>
    </citation>
    <scope>NUCLEOTIDE SEQUENCE [LARGE SCALE GENOMIC DNA]</scope>
    <source>
        <strain evidence="5">cv. PI 614886</strain>
    </source>
</reference>
<dbReference type="InterPro" id="IPR050498">
    <property type="entry name" value="Ycf3"/>
</dbReference>
<dbReference type="PANTHER" id="PTHR44858">
    <property type="entry name" value="TETRATRICOPEPTIDE REPEAT PROTEIN 6"/>
    <property type="match status" value="1"/>
</dbReference>
<dbReference type="GeneID" id="110681782"/>